<feature type="non-terminal residue" evidence="4">
    <location>
        <position position="1"/>
    </location>
</feature>
<dbReference type="Proteomes" id="UP000799324">
    <property type="component" value="Unassembled WGS sequence"/>
</dbReference>
<dbReference type="PANTHER" id="PTHR31306">
    <property type="entry name" value="ALPHA-1,6-MANNOSYLTRANSFERASE MNN11-RELATED"/>
    <property type="match status" value="1"/>
</dbReference>
<keyword evidence="3" id="KW-0808">Transferase</keyword>
<protein>
    <recommendedName>
        <fullName evidence="6">Nucleotide-diphospho-sugar transferase domain-containing protein</fullName>
    </recommendedName>
</protein>
<dbReference type="GO" id="GO:0000139">
    <property type="term" value="C:Golgi membrane"/>
    <property type="evidence" value="ECO:0007669"/>
    <property type="project" value="TreeGrafter"/>
</dbReference>
<dbReference type="GO" id="GO:0006487">
    <property type="term" value="P:protein N-linked glycosylation"/>
    <property type="evidence" value="ECO:0007669"/>
    <property type="project" value="TreeGrafter"/>
</dbReference>
<dbReference type="OrthoDB" id="3763672at2759"/>
<accession>A0A6A6SYE9</accession>
<evidence type="ECO:0000313" key="4">
    <source>
        <dbReference type="EMBL" id="KAF2651528.1"/>
    </source>
</evidence>
<evidence type="ECO:0000256" key="3">
    <source>
        <dbReference type="ARBA" id="ARBA00022679"/>
    </source>
</evidence>
<evidence type="ECO:0000256" key="2">
    <source>
        <dbReference type="ARBA" id="ARBA00022676"/>
    </source>
</evidence>
<comment type="similarity">
    <text evidence="1">Belongs to the glycosyltransferase 34 family.</text>
</comment>
<feature type="non-terminal residue" evidence="4">
    <location>
        <position position="309"/>
    </location>
</feature>
<dbReference type="Gene3D" id="3.90.550.10">
    <property type="entry name" value="Spore Coat Polysaccharide Biosynthesis Protein SpsA, Chain A"/>
    <property type="match status" value="1"/>
</dbReference>
<evidence type="ECO:0000313" key="5">
    <source>
        <dbReference type="Proteomes" id="UP000799324"/>
    </source>
</evidence>
<dbReference type="EMBL" id="MU004423">
    <property type="protein sequence ID" value="KAF2651528.1"/>
    <property type="molecule type" value="Genomic_DNA"/>
</dbReference>
<proteinExistence type="inferred from homology"/>
<reference evidence="4" key="1">
    <citation type="journal article" date="2020" name="Stud. Mycol.">
        <title>101 Dothideomycetes genomes: a test case for predicting lifestyles and emergence of pathogens.</title>
        <authorList>
            <person name="Haridas S."/>
            <person name="Albert R."/>
            <person name="Binder M."/>
            <person name="Bloem J."/>
            <person name="Labutti K."/>
            <person name="Salamov A."/>
            <person name="Andreopoulos B."/>
            <person name="Baker S."/>
            <person name="Barry K."/>
            <person name="Bills G."/>
            <person name="Bluhm B."/>
            <person name="Cannon C."/>
            <person name="Castanera R."/>
            <person name="Culley D."/>
            <person name="Daum C."/>
            <person name="Ezra D."/>
            <person name="Gonzalez J."/>
            <person name="Henrissat B."/>
            <person name="Kuo A."/>
            <person name="Liang C."/>
            <person name="Lipzen A."/>
            <person name="Lutzoni F."/>
            <person name="Magnuson J."/>
            <person name="Mondo S."/>
            <person name="Nolan M."/>
            <person name="Ohm R."/>
            <person name="Pangilinan J."/>
            <person name="Park H.-J."/>
            <person name="Ramirez L."/>
            <person name="Alfaro M."/>
            <person name="Sun H."/>
            <person name="Tritt A."/>
            <person name="Yoshinaga Y."/>
            <person name="Zwiers L.-H."/>
            <person name="Turgeon B."/>
            <person name="Goodwin S."/>
            <person name="Spatafora J."/>
            <person name="Crous P."/>
            <person name="Grigoriev I."/>
        </authorList>
    </citation>
    <scope>NUCLEOTIDE SEQUENCE</scope>
    <source>
        <strain evidence="4">CBS 122681</strain>
    </source>
</reference>
<organism evidence="4 5">
    <name type="scientific">Lophiostoma macrostomum CBS 122681</name>
    <dbReference type="NCBI Taxonomy" id="1314788"/>
    <lineage>
        <taxon>Eukaryota</taxon>
        <taxon>Fungi</taxon>
        <taxon>Dikarya</taxon>
        <taxon>Ascomycota</taxon>
        <taxon>Pezizomycotina</taxon>
        <taxon>Dothideomycetes</taxon>
        <taxon>Pleosporomycetidae</taxon>
        <taxon>Pleosporales</taxon>
        <taxon>Lophiostomataceae</taxon>
        <taxon>Lophiostoma</taxon>
    </lineage>
</organism>
<evidence type="ECO:0000256" key="1">
    <source>
        <dbReference type="ARBA" id="ARBA00005664"/>
    </source>
</evidence>
<name>A0A6A6SYE9_9PLEO</name>
<keyword evidence="5" id="KW-1185">Reference proteome</keyword>
<dbReference type="Pfam" id="PF05637">
    <property type="entry name" value="Glyco_transf_34"/>
    <property type="match status" value="1"/>
</dbReference>
<keyword evidence="2" id="KW-0328">Glycosyltransferase</keyword>
<evidence type="ECO:0008006" key="6">
    <source>
        <dbReference type="Google" id="ProtNLM"/>
    </source>
</evidence>
<dbReference type="PANTHER" id="PTHR31306:SF3">
    <property type="entry name" value="NUCLEOTIDE-DIPHOSPHO-SUGAR TRANSFERASE DOMAIN-CONTAINING PROTEIN"/>
    <property type="match status" value="1"/>
</dbReference>
<dbReference type="AlphaFoldDB" id="A0A6A6SYE9"/>
<dbReference type="GO" id="GO:0016757">
    <property type="term" value="F:glycosyltransferase activity"/>
    <property type="evidence" value="ECO:0007669"/>
    <property type="project" value="UniProtKB-KW"/>
</dbReference>
<sequence length="309" mass="35804">PAPLHDLLEELFKPIRHDFSSPFVDPSGSGTVYKHSNNIYTTPLRKDILILDVDTRYPEQLFERNKPLSWEKLDNNNLITQAVFNHYIYAKIHGYDYHYYQPLEVPGHSKTWPKIHSIANLLPSYKFIVFLDADASFHHLTLPLEWLFNRWNITSSTSLAMSRDPLNADCDLCDKRGIPMLNTGFIIAQNIPYTSRIFAAWRSCTSAPPNLPPSYAECAHWKENWAHEQSVMSEYLRYDFNPTGHEIRELECGEANGFPGHPWYDEVDCRGRFVRHHTFWKALMKETTANATMQIVMQALKQRFVEGGG</sequence>
<dbReference type="InterPro" id="IPR008630">
    <property type="entry name" value="Glyco_trans_34"/>
</dbReference>
<gene>
    <name evidence="4" type="ORF">K491DRAFT_577438</name>
</gene>
<dbReference type="InterPro" id="IPR029044">
    <property type="entry name" value="Nucleotide-diphossugar_trans"/>
</dbReference>